<dbReference type="SUPFAM" id="SSF89550">
    <property type="entry name" value="PHP domain-like"/>
    <property type="match status" value="1"/>
</dbReference>
<accession>A0A9P4I0F2</accession>
<dbReference type="GO" id="GO:0004534">
    <property type="term" value="F:5'-3' RNA exonuclease activity"/>
    <property type="evidence" value="ECO:0007669"/>
    <property type="project" value="TreeGrafter"/>
</dbReference>
<dbReference type="OrthoDB" id="16564at2759"/>
<feature type="chain" id="PRO_5040334818" evidence="1">
    <location>
        <begin position="23"/>
        <end position="469"/>
    </location>
</feature>
<name>A0A9P4I0F2_9PEZI</name>
<gene>
    <name evidence="2" type="ORF">NA57DRAFT_69611</name>
</gene>
<dbReference type="AlphaFoldDB" id="A0A9P4I0F2"/>
<feature type="signal peptide" evidence="1">
    <location>
        <begin position="1"/>
        <end position="22"/>
    </location>
</feature>
<comment type="caution">
    <text evidence="2">The sequence shown here is derived from an EMBL/GenBank/DDBJ whole genome shotgun (WGS) entry which is preliminary data.</text>
</comment>
<dbReference type="InterPro" id="IPR016195">
    <property type="entry name" value="Pol/histidinol_Pase-like"/>
</dbReference>
<evidence type="ECO:0000313" key="2">
    <source>
        <dbReference type="EMBL" id="KAF2092660.1"/>
    </source>
</evidence>
<keyword evidence="3" id="KW-1185">Reference proteome</keyword>
<dbReference type="NCBIfam" id="NF038032">
    <property type="entry name" value="CehA_McbA_metalo"/>
    <property type="match status" value="1"/>
</dbReference>
<dbReference type="PANTHER" id="PTHR42924:SF3">
    <property type="entry name" value="POLYMERASE_HISTIDINOL PHOSPHATASE N-TERMINAL DOMAIN-CONTAINING PROTEIN"/>
    <property type="match status" value="1"/>
</dbReference>
<dbReference type="GO" id="GO:0035312">
    <property type="term" value="F:5'-3' DNA exonuclease activity"/>
    <property type="evidence" value="ECO:0007669"/>
    <property type="project" value="TreeGrafter"/>
</dbReference>
<dbReference type="EMBL" id="ML978143">
    <property type="protein sequence ID" value="KAF2092660.1"/>
    <property type="molecule type" value="Genomic_DNA"/>
</dbReference>
<evidence type="ECO:0000256" key="1">
    <source>
        <dbReference type="SAM" id="SignalP"/>
    </source>
</evidence>
<organism evidence="2 3">
    <name type="scientific">Rhizodiscina lignyota</name>
    <dbReference type="NCBI Taxonomy" id="1504668"/>
    <lineage>
        <taxon>Eukaryota</taxon>
        <taxon>Fungi</taxon>
        <taxon>Dikarya</taxon>
        <taxon>Ascomycota</taxon>
        <taxon>Pezizomycotina</taxon>
        <taxon>Dothideomycetes</taxon>
        <taxon>Pleosporomycetidae</taxon>
        <taxon>Aulographales</taxon>
        <taxon>Rhizodiscinaceae</taxon>
        <taxon>Rhizodiscina</taxon>
    </lineage>
</organism>
<sequence>MKSLACISLVCAAVFWPSVVRCYGEPSRLPIKRHLHGHITPEQVMTFLYEPFDVPPGVNSIYVLQNYTDKSLGNSLDIGIFDVRGHRIADAQNGTSGWRGWSGGARSNFTITPAWATPGYNPGPIQPGTWYVTLDIELGYNPVHEYFSTDYASTSLDPFPNAYENETWLRGDFHLHSIYSDGHYLPEEQIMNAVHRDLDFMFFTEHNTYSGNDVYGTWSSLAPDLLIGRGIEVTTRHGHWQALGVDRGQMIEWRYDPGDNPGLLDAMHQVRRGGGLVSINHPFQLCSRCNWGFNDYDHNDALEVWNGQWDPTDELAVQKWQELLVSGKQTTGIGGSDAHSFPDVTALPTTVVRTRGKNQADILDAVKKGHAYLVRDPGMSLDFLVHVGNATAQMGDKIPSFYGNAKAILLTTGLKGLKACFVSEKGCFSNRTISSATMTQSFADVRFVRVEIRNATDAMVGLTNPVYFV</sequence>
<proteinExistence type="predicted"/>
<protein>
    <submittedName>
        <fullName evidence="2">PHP domain protein</fullName>
    </submittedName>
</protein>
<dbReference type="Gene3D" id="3.20.20.140">
    <property type="entry name" value="Metal-dependent hydrolases"/>
    <property type="match status" value="1"/>
</dbReference>
<dbReference type="Proteomes" id="UP000799772">
    <property type="component" value="Unassembled WGS sequence"/>
</dbReference>
<dbReference type="CDD" id="cd07432">
    <property type="entry name" value="PHP_HisPPase"/>
    <property type="match status" value="1"/>
</dbReference>
<dbReference type="PANTHER" id="PTHR42924">
    <property type="entry name" value="EXONUCLEASE"/>
    <property type="match status" value="1"/>
</dbReference>
<keyword evidence="1" id="KW-0732">Signal</keyword>
<reference evidence="2" key="1">
    <citation type="journal article" date="2020" name="Stud. Mycol.">
        <title>101 Dothideomycetes genomes: a test case for predicting lifestyles and emergence of pathogens.</title>
        <authorList>
            <person name="Haridas S."/>
            <person name="Albert R."/>
            <person name="Binder M."/>
            <person name="Bloem J."/>
            <person name="Labutti K."/>
            <person name="Salamov A."/>
            <person name="Andreopoulos B."/>
            <person name="Baker S."/>
            <person name="Barry K."/>
            <person name="Bills G."/>
            <person name="Bluhm B."/>
            <person name="Cannon C."/>
            <person name="Castanera R."/>
            <person name="Culley D."/>
            <person name="Daum C."/>
            <person name="Ezra D."/>
            <person name="Gonzalez J."/>
            <person name="Henrissat B."/>
            <person name="Kuo A."/>
            <person name="Liang C."/>
            <person name="Lipzen A."/>
            <person name="Lutzoni F."/>
            <person name="Magnuson J."/>
            <person name="Mondo S."/>
            <person name="Nolan M."/>
            <person name="Ohm R."/>
            <person name="Pangilinan J."/>
            <person name="Park H.-J."/>
            <person name="Ramirez L."/>
            <person name="Alfaro M."/>
            <person name="Sun H."/>
            <person name="Tritt A."/>
            <person name="Yoshinaga Y."/>
            <person name="Zwiers L.-H."/>
            <person name="Turgeon B."/>
            <person name="Goodwin S."/>
            <person name="Spatafora J."/>
            <person name="Crous P."/>
            <person name="Grigoriev I."/>
        </authorList>
    </citation>
    <scope>NUCLEOTIDE SEQUENCE</scope>
    <source>
        <strain evidence="2">CBS 133067</strain>
    </source>
</reference>
<dbReference type="InterPro" id="IPR052018">
    <property type="entry name" value="PHP_domain"/>
</dbReference>
<evidence type="ECO:0000313" key="3">
    <source>
        <dbReference type="Proteomes" id="UP000799772"/>
    </source>
</evidence>